<evidence type="ECO:0000313" key="6">
    <source>
        <dbReference type="Proteomes" id="UP001260072"/>
    </source>
</evidence>
<proteinExistence type="predicted"/>
<evidence type="ECO:0000256" key="3">
    <source>
        <dbReference type="ARBA" id="ARBA00023163"/>
    </source>
</evidence>
<sequence length="123" mass="12720">MRFTVDGDSGTPPYEQLRMQVVDAVRDGRLPAGAKLPTVRALAEELGLAVNTVARAYKELEADGVVEGRGRAGTFVLATGDPVEQALQAAASVYADAVGRLGVAAPEALAAVERALRSRSATG</sequence>
<name>A0ABU1FHI8_9MICO</name>
<dbReference type="RefSeq" id="WP_067946801.1">
    <property type="nucleotide sequence ID" value="NZ_BAABBS010000004.1"/>
</dbReference>
<dbReference type="CDD" id="cd07377">
    <property type="entry name" value="WHTH_GntR"/>
    <property type="match status" value="1"/>
</dbReference>
<keyword evidence="6" id="KW-1185">Reference proteome</keyword>
<dbReference type="EMBL" id="JAVKGS010000001">
    <property type="protein sequence ID" value="MDR5690906.1"/>
    <property type="molecule type" value="Genomic_DNA"/>
</dbReference>
<keyword evidence="3" id="KW-0804">Transcription</keyword>
<reference evidence="6" key="1">
    <citation type="submission" date="2023-07" db="EMBL/GenBank/DDBJ databases">
        <title>Description of three actinobacteria isolated from air of manufacturing shop in a pharmaceutical factory.</title>
        <authorList>
            <person name="Zhang D.-F."/>
        </authorList>
    </citation>
    <scope>NUCLEOTIDE SEQUENCE [LARGE SCALE GENOMIC DNA]</scope>
    <source>
        <strain evidence="6">CCTCC AB 2011122</strain>
    </source>
</reference>
<dbReference type="SUPFAM" id="SSF46785">
    <property type="entry name" value="Winged helix' DNA-binding domain"/>
    <property type="match status" value="1"/>
</dbReference>
<dbReference type="PANTHER" id="PTHR38445">
    <property type="entry name" value="HTH-TYPE TRANSCRIPTIONAL REPRESSOR YTRA"/>
    <property type="match status" value="1"/>
</dbReference>
<evidence type="ECO:0000313" key="5">
    <source>
        <dbReference type="EMBL" id="MDR5690906.1"/>
    </source>
</evidence>
<organism evidence="5 6">
    <name type="scientific">Agromyces indicus</name>
    <dbReference type="NCBI Taxonomy" id="758919"/>
    <lineage>
        <taxon>Bacteria</taxon>
        <taxon>Bacillati</taxon>
        <taxon>Actinomycetota</taxon>
        <taxon>Actinomycetes</taxon>
        <taxon>Micrococcales</taxon>
        <taxon>Microbacteriaceae</taxon>
        <taxon>Agromyces</taxon>
    </lineage>
</organism>
<evidence type="ECO:0000256" key="1">
    <source>
        <dbReference type="ARBA" id="ARBA00023015"/>
    </source>
</evidence>
<dbReference type="Proteomes" id="UP001260072">
    <property type="component" value="Unassembled WGS sequence"/>
</dbReference>
<gene>
    <name evidence="5" type="ORF">RH861_02395</name>
</gene>
<keyword evidence="2" id="KW-0238">DNA-binding</keyword>
<keyword evidence="1" id="KW-0805">Transcription regulation</keyword>
<dbReference type="InterPro" id="IPR000524">
    <property type="entry name" value="Tscrpt_reg_HTH_GntR"/>
</dbReference>
<feature type="domain" description="HTH gntR-type" evidence="4">
    <location>
        <begin position="11"/>
        <end position="79"/>
    </location>
</feature>
<dbReference type="PANTHER" id="PTHR38445:SF9">
    <property type="entry name" value="HTH-TYPE TRANSCRIPTIONAL REPRESSOR YTRA"/>
    <property type="match status" value="1"/>
</dbReference>
<dbReference type="PROSITE" id="PS50949">
    <property type="entry name" value="HTH_GNTR"/>
    <property type="match status" value="1"/>
</dbReference>
<dbReference type="InterPro" id="IPR036390">
    <property type="entry name" value="WH_DNA-bd_sf"/>
</dbReference>
<dbReference type="Pfam" id="PF00392">
    <property type="entry name" value="GntR"/>
    <property type="match status" value="1"/>
</dbReference>
<dbReference type="Gene3D" id="1.10.10.10">
    <property type="entry name" value="Winged helix-like DNA-binding domain superfamily/Winged helix DNA-binding domain"/>
    <property type="match status" value="1"/>
</dbReference>
<accession>A0ABU1FHI8</accession>
<evidence type="ECO:0000259" key="4">
    <source>
        <dbReference type="PROSITE" id="PS50949"/>
    </source>
</evidence>
<comment type="caution">
    <text evidence="5">The sequence shown here is derived from an EMBL/GenBank/DDBJ whole genome shotgun (WGS) entry which is preliminary data.</text>
</comment>
<protein>
    <submittedName>
        <fullName evidence="5">GntR family transcriptional regulator</fullName>
    </submittedName>
</protein>
<dbReference type="SMART" id="SM00345">
    <property type="entry name" value="HTH_GNTR"/>
    <property type="match status" value="1"/>
</dbReference>
<evidence type="ECO:0000256" key="2">
    <source>
        <dbReference type="ARBA" id="ARBA00023125"/>
    </source>
</evidence>
<dbReference type="InterPro" id="IPR036388">
    <property type="entry name" value="WH-like_DNA-bd_sf"/>
</dbReference>